<protein>
    <recommendedName>
        <fullName evidence="3">SMI1/KNR4 family protein</fullName>
    </recommendedName>
</protein>
<evidence type="ECO:0000313" key="1">
    <source>
        <dbReference type="EMBL" id="RML50775.1"/>
    </source>
</evidence>
<dbReference type="InterPro" id="IPR037883">
    <property type="entry name" value="Knr4/Smi1-like_sf"/>
</dbReference>
<organism evidence="1 2">
    <name type="scientific">Pseudomonas amygdali pv. morsprunorum</name>
    <dbReference type="NCBI Taxonomy" id="129138"/>
    <lineage>
        <taxon>Bacteria</taxon>
        <taxon>Pseudomonadati</taxon>
        <taxon>Pseudomonadota</taxon>
        <taxon>Gammaproteobacteria</taxon>
        <taxon>Pseudomonadales</taxon>
        <taxon>Pseudomonadaceae</taxon>
        <taxon>Pseudomonas</taxon>
        <taxon>Pseudomonas amygdali</taxon>
    </lineage>
</organism>
<evidence type="ECO:0008006" key="3">
    <source>
        <dbReference type="Google" id="ProtNLM"/>
    </source>
</evidence>
<comment type="caution">
    <text evidence="1">The sequence shown here is derived from an EMBL/GenBank/DDBJ whole genome shotgun (WGS) entry which is preliminary data.</text>
</comment>
<reference evidence="1 2" key="1">
    <citation type="submission" date="2018-08" db="EMBL/GenBank/DDBJ databases">
        <title>Recombination of ecologically and evolutionarily significant loci maintains genetic cohesion in the Pseudomonas syringae species complex.</title>
        <authorList>
            <person name="Dillon M."/>
            <person name="Thakur S."/>
            <person name="Almeida R.N.D."/>
            <person name="Weir B.S."/>
            <person name="Guttman D.S."/>
        </authorList>
    </citation>
    <scope>NUCLEOTIDE SEQUENCE [LARGE SCALE GENOMIC DNA]</scope>
    <source>
        <strain evidence="1 2">19322</strain>
    </source>
</reference>
<dbReference type="Proteomes" id="UP000277952">
    <property type="component" value="Unassembled WGS sequence"/>
</dbReference>
<evidence type="ECO:0000313" key="2">
    <source>
        <dbReference type="Proteomes" id="UP000277952"/>
    </source>
</evidence>
<dbReference type="EMBL" id="RBNS01000239">
    <property type="protein sequence ID" value="RML50775.1"/>
    <property type="molecule type" value="Genomic_DNA"/>
</dbReference>
<sequence length="158" mass="18298">MTRTAMTLMKSKNLEDKISKLSESYLLTPGADNSELDRFLKNCENKLSLTPPIGYLSFLKSYNGIAGNGVFLYSTYRKPFEACEGENNDFVKMNLFWRDLDWMSDYLIFGDSDMDIYVLEITTGKYQVRDRQAFDNLFNEFSTFEGLLEHVIDQIANE</sequence>
<name>A0A3M2WHU4_PSEA0</name>
<dbReference type="AlphaFoldDB" id="A0A3M2WHU4"/>
<accession>A0A3M2WHU4</accession>
<dbReference type="NCBIfam" id="NF038335">
    <property type="entry name" value="YPO0640_fam"/>
    <property type="match status" value="1"/>
</dbReference>
<dbReference type="SUPFAM" id="SSF160631">
    <property type="entry name" value="SMI1/KNR4-like"/>
    <property type="match status" value="1"/>
</dbReference>
<gene>
    <name evidence="1" type="ORF">ALQ94_102570</name>
</gene>
<proteinExistence type="predicted"/>
<dbReference type="Gene3D" id="3.40.1580.10">
    <property type="entry name" value="SMI1/KNR4-like"/>
    <property type="match status" value="1"/>
</dbReference>